<dbReference type="Proteomes" id="UP000308092">
    <property type="component" value="Unassembled WGS sequence"/>
</dbReference>
<keyword evidence="3" id="KW-1185">Reference proteome</keyword>
<protein>
    <submittedName>
        <fullName evidence="2">Uncharacterized protein</fullName>
    </submittedName>
</protein>
<gene>
    <name evidence="2" type="ORF">EYZ11_000442</name>
</gene>
<accession>A0A4S3JX69</accession>
<comment type="caution">
    <text evidence="2">The sequence shown here is derived from an EMBL/GenBank/DDBJ whole genome shotgun (WGS) entry which is preliminary data.</text>
</comment>
<evidence type="ECO:0000313" key="3">
    <source>
        <dbReference type="Proteomes" id="UP000308092"/>
    </source>
</evidence>
<dbReference type="AlphaFoldDB" id="A0A4S3JX69"/>
<reference evidence="2 3" key="1">
    <citation type="submission" date="2019-03" db="EMBL/GenBank/DDBJ databases">
        <title>The genome sequence of a newly discovered highly antifungal drug resistant Aspergillus species, Aspergillus tanneri NIH 1004.</title>
        <authorList>
            <person name="Mounaud S."/>
            <person name="Singh I."/>
            <person name="Joardar V."/>
            <person name="Pakala S."/>
            <person name="Pakala S."/>
            <person name="Venepally P."/>
            <person name="Hoover J."/>
            <person name="Nierman W."/>
            <person name="Chung J."/>
            <person name="Losada L."/>
        </authorList>
    </citation>
    <scope>NUCLEOTIDE SEQUENCE [LARGE SCALE GENOMIC DNA]</scope>
    <source>
        <strain evidence="2 3">NIH1004</strain>
    </source>
</reference>
<organism evidence="2 3">
    <name type="scientific">Aspergillus tanneri</name>
    <dbReference type="NCBI Taxonomy" id="1220188"/>
    <lineage>
        <taxon>Eukaryota</taxon>
        <taxon>Fungi</taxon>
        <taxon>Dikarya</taxon>
        <taxon>Ascomycota</taxon>
        <taxon>Pezizomycotina</taxon>
        <taxon>Eurotiomycetes</taxon>
        <taxon>Eurotiomycetidae</taxon>
        <taxon>Eurotiales</taxon>
        <taxon>Aspergillaceae</taxon>
        <taxon>Aspergillus</taxon>
        <taxon>Aspergillus subgen. Circumdati</taxon>
    </lineage>
</organism>
<feature type="region of interest" description="Disordered" evidence="1">
    <location>
        <begin position="1"/>
        <end position="33"/>
    </location>
</feature>
<dbReference type="EMBL" id="SOSA01000006">
    <property type="protein sequence ID" value="THD00117.1"/>
    <property type="molecule type" value="Genomic_DNA"/>
</dbReference>
<sequence length="33" mass="3772">MKPPHQSTLLIARWTDDDPSPDAALNLLRNDNR</sequence>
<name>A0A4S3JX69_9EURO</name>
<evidence type="ECO:0000313" key="2">
    <source>
        <dbReference type="EMBL" id="THD00117.1"/>
    </source>
</evidence>
<evidence type="ECO:0000256" key="1">
    <source>
        <dbReference type="SAM" id="MobiDB-lite"/>
    </source>
</evidence>
<proteinExistence type="predicted"/>
<dbReference type="VEuPathDB" id="FungiDB:EYZ11_000442"/>